<proteinExistence type="inferred from homology"/>
<dbReference type="Pfam" id="PF01532">
    <property type="entry name" value="Glyco_hydro_47"/>
    <property type="match status" value="1"/>
</dbReference>
<name>A0A369KEK8_HYPMA</name>
<dbReference type="EC" id="3.2.1.-" evidence="12"/>
<keyword evidence="6 10" id="KW-0106">Calcium</keyword>
<keyword evidence="5 12" id="KW-0378">Hydrolase</keyword>
<dbReference type="PANTHER" id="PTHR11742">
    <property type="entry name" value="MANNOSYL-OLIGOSACCHARIDE ALPHA-1,2-MANNOSIDASE-RELATED"/>
    <property type="match status" value="1"/>
</dbReference>
<feature type="disulfide bond" evidence="11">
    <location>
        <begin position="375"/>
        <end position="409"/>
    </location>
</feature>
<comment type="pathway">
    <text evidence="2">Protein modification; protein glycosylation.</text>
</comment>
<evidence type="ECO:0000256" key="13">
    <source>
        <dbReference type="SAM" id="Phobius"/>
    </source>
</evidence>
<keyword evidence="13" id="KW-0812">Transmembrane</keyword>
<dbReference type="Proteomes" id="UP000076154">
    <property type="component" value="Unassembled WGS sequence"/>
</dbReference>
<sequence>MLPIYSPATPSATSLGTYHKPWRIHKHFWSRRWPVLACFLAVFVLVWLLEPYRFPLPFYSDHDDELVPLEPVPAPPSKNIPRPLADISEVVKEKTWEGRKEQVRKAYLHALEGYKQHAFPDDELLALSGGKSNKFNGWSVTLLDSMDTMWMMGLHDEFRDAVRVVAAQNFTLVNQQTAPFFETVIRYLGGLLSSYALSGEPILLARADDLGRMLLPVFDANPSGLPAYGVNTKTGETSYGWMGSLILFSEATSCQLEYKYLAKLTGRKEYYIAVDHIMEHMYRANVPNGLFPLTWSREGHPRDKHYSVGASADSGYEYLLKQYLLSGDTKSRAQYLMSIDGIITNLLYLTPTRHLLYVTDMNYKTPTHNLEHLSCFLPGVLALGAYTLELPEKTRTLHQRAAEGLAYTCYTTYADTTTGLGPDGVYMVRGESWVEALEKWEHDGAKGVVPGLEEFGVRVAGERDYRVSGSAYLLRPETIESMFMLWKTTGDVKWRERGYEIFLAIERVAKTKYGYASVDRVDDEVPRQIDDMPSYFLAETLKYLYLLFDDTDAYPIGKWVYNTEAHPLPVFEWTEWERKAYGIEDAA</sequence>
<evidence type="ECO:0000313" key="14">
    <source>
        <dbReference type="EMBL" id="RDB31115.1"/>
    </source>
</evidence>
<evidence type="ECO:0000256" key="1">
    <source>
        <dbReference type="ARBA" id="ARBA00001913"/>
    </source>
</evidence>
<keyword evidence="7 11" id="KW-1015">Disulfide bond</keyword>
<dbReference type="GO" id="GO:0004571">
    <property type="term" value="F:mannosyl-oligosaccharide 1,2-alpha-mannosidase activity"/>
    <property type="evidence" value="ECO:0007669"/>
    <property type="project" value="UniProtKB-EC"/>
</dbReference>
<evidence type="ECO:0000256" key="2">
    <source>
        <dbReference type="ARBA" id="ARBA00004922"/>
    </source>
</evidence>
<dbReference type="Gene3D" id="1.50.10.10">
    <property type="match status" value="1"/>
</dbReference>
<evidence type="ECO:0000256" key="4">
    <source>
        <dbReference type="ARBA" id="ARBA00022723"/>
    </source>
</evidence>
<comment type="similarity">
    <text evidence="3 12">Belongs to the glycosyl hydrolase 47 family.</text>
</comment>
<evidence type="ECO:0000256" key="11">
    <source>
        <dbReference type="PIRSR" id="PIRSR601382-3"/>
    </source>
</evidence>
<dbReference type="InterPro" id="IPR050749">
    <property type="entry name" value="Glycosyl_Hydrolase_47"/>
</dbReference>
<dbReference type="EMBL" id="LUEZ02000001">
    <property type="protein sequence ID" value="RDB31115.1"/>
    <property type="molecule type" value="Genomic_DNA"/>
</dbReference>
<dbReference type="InterPro" id="IPR012341">
    <property type="entry name" value="6hp_glycosidase-like_sf"/>
</dbReference>
<dbReference type="InParanoid" id="A0A369KEK8"/>
<dbReference type="PRINTS" id="PR00747">
    <property type="entry name" value="GLYHDRLASE47"/>
</dbReference>
<dbReference type="STRING" id="39966.A0A369KEK8"/>
<organism evidence="14 15">
    <name type="scientific">Hypsizygus marmoreus</name>
    <name type="common">White beech mushroom</name>
    <name type="synonym">Agaricus marmoreus</name>
    <dbReference type="NCBI Taxonomy" id="39966"/>
    <lineage>
        <taxon>Eukaryota</taxon>
        <taxon>Fungi</taxon>
        <taxon>Dikarya</taxon>
        <taxon>Basidiomycota</taxon>
        <taxon>Agaricomycotina</taxon>
        <taxon>Agaricomycetes</taxon>
        <taxon>Agaricomycetidae</taxon>
        <taxon>Agaricales</taxon>
        <taxon>Tricholomatineae</taxon>
        <taxon>Lyophyllaceae</taxon>
        <taxon>Hypsizygus</taxon>
    </lineage>
</organism>
<gene>
    <name evidence="14" type="primary">Man1b1</name>
    <name evidence="14" type="ORF">Hypma_000044</name>
</gene>
<dbReference type="PANTHER" id="PTHR11742:SF55">
    <property type="entry name" value="ENDOPLASMIC RETICULUM MANNOSYL-OLIGOSACCHARIDE 1,2-ALPHA-MANNOSIDASE"/>
    <property type="match status" value="1"/>
</dbReference>
<comment type="catalytic activity">
    <reaction evidence="9">
        <text>N(4)-(alpha-D-Man-(1-&gt;2)-alpha-D-Man-(1-&gt;2)-alpha-D-Man-(1-&gt;3)-[alpha-D-Man-(1-&gt;2)-alpha-D-Man-(1-&gt;3)-[alpha-D-Man-(1-&gt;2)-alpha-D-Man-(1-&gt;6)]-alpha-D-Man-(1-&gt;6)]-beta-D-Man-(1-&gt;4)-beta-D-GlcNAc-(1-&gt;4)-beta-D-GlcNAc)-L-asparaginyl-[protein] (N-glucan mannose isomer 9A1,2,3B1,2,3) + 4 H2O = N(4)-(alpha-D-Man-(1-&gt;3)-[alpha-D-Man-(1-&gt;3)-[alpha-D-Man-(1-&gt;6)]-alpha-D-Man-(1-&gt;6)]-beta-D-Man-(1-&gt;4)-beta-D-GlcNAc-(1-&gt;4)-beta-D-GlcNAc)-L-asparaginyl-[protein] (N-glucan mannose isomer 5A1,2) + 4 beta-D-mannose</text>
        <dbReference type="Rhea" id="RHEA:56008"/>
        <dbReference type="Rhea" id="RHEA-COMP:14356"/>
        <dbReference type="Rhea" id="RHEA-COMP:14367"/>
        <dbReference type="ChEBI" id="CHEBI:15377"/>
        <dbReference type="ChEBI" id="CHEBI:28563"/>
        <dbReference type="ChEBI" id="CHEBI:59087"/>
        <dbReference type="ChEBI" id="CHEBI:139493"/>
        <dbReference type="EC" id="3.2.1.113"/>
    </reaction>
</comment>
<accession>A0A369KEK8</accession>
<keyword evidence="15" id="KW-1185">Reference proteome</keyword>
<feature type="binding site" evidence="10">
    <location>
        <position position="563"/>
    </location>
    <ligand>
        <name>Ca(2+)</name>
        <dbReference type="ChEBI" id="CHEBI:29108"/>
    </ligand>
</feature>
<dbReference type="SUPFAM" id="SSF48225">
    <property type="entry name" value="Seven-hairpin glycosidases"/>
    <property type="match status" value="1"/>
</dbReference>
<evidence type="ECO:0000256" key="12">
    <source>
        <dbReference type="RuleBase" id="RU361193"/>
    </source>
</evidence>
<dbReference type="GO" id="GO:0005783">
    <property type="term" value="C:endoplasmic reticulum"/>
    <property type="evidence" value="ECO:0007669"/>
    <property type="project" value="TreeGrafter"/>
</dbReference>
<dbReference type="InterPro" id="IPR036026">
    <property type="entry name" value="Seven-hairpin_glycosidases"/>
</dbReference>
<evidence type="ECO:0000256" key="7">
    <source>
        <dbReference type="ARBA" id="ARBA00023157"/>
    </source>
</evidence>
<evidence type="ECO:0000256" key="6">
    <source>
        <dbReference type="ARBA" id="ARBA00022837"/>
    </source>
</evidence>
<comment type="caution">
    <text evidence="14">The sequence shown here is derived from an EMBL/GenBank/DDBJ whole genome shotgun (WGS) entry which is preliminary data.</text>
</comment>
<dbReference type="GO" id="GO:0036503">
    <property type="term" value="P:ERAD pathway"/>
    <property type="evidence" value="ECO:0007669"/>
    <property type="project" value="UniProtKB-ARBA"/>
</dbReference>
<dbReference type="InterPro" id="IPR001382">
    <property type="entry name" value="Glyco_hydro_47"/>
</dbReference>
<keyword evidence="12" id="KW-0326">Glycosidase</keyword>
<evidence type="ECO:0000256" key="5">
    <source>
        <dbReference type="ARBA" id="ARBA00022801"/>
    </source>
</evidence>
<keyword evidence="13" id="KW-1133">Transmembrane helix</keyword>
<keyword evidence="13" id="KW-0472">Membrane</keyword>
<evidence type="ECO:0000256" key="8">
    <source>
        <dbReference type="ARBA" id="ARBA00047669"/>
    </source>
</evidence>
<dbReference type="OrthoDB" id="8118055at2759"/>
<dbReference type="GO" id="GO:0016020">
    <property type="term" value="C:membrane"/>
    <property type="evidence" value="ECO:0007669"/>
    <property type="project" value="InterPro"/>
</dbReference>
<dbReference type="GO" id="GO:0005509">
    <property type="term" value="F:calcium ion binding"/>
    <property type="evidence" value="ECO:0007669"/>
    <property type="project" value="InterPro"/>
</dbReference>
<dbReference type="GO" id="GO:0005975">
    <property type="term" value="P:carbohydrate metabolic process"/>
    <property type="evidence" value="ECO:0007669"/>
    <property type="project" value="InterPro"/>
</dbReference>
<reference evidence="14" key="1">
    <citation type="submission" date="2018-04" db="EMBL/GenBank/DDBJ databases">
        <title>Whole genome sequencing of Hypsizygus marmoreus.</title>
        <authorList>
            <person name="Choi I.-G."/>
            <person name="Min B."/>
            <person name="Kim J.-G."/>
            <person name="Kim S."/>
            <person name="Oh Y.-L."/>
            <person name="Kong W.-S."/>
            <person name="Park H."/>
            <person name="Jeong J."/>
            <person name="Song E.-S."/>
        </authorList>
    </citation>
    <scope>NUCLEOTIDE SEQUENCE [LARGE SCALE GENOMIC DNA]</scope>
    <source>
        <strain evidence="14">51987-8</strain>
    </source>
</reference>
<comment type="cofactor">
    <cofactor evidence="1 10">
        <name>Ca(2+)</name>
        <dbReference type="ChEBI" id="CHEBI:29108"/>
    </cofactor>
</comment>
<dbReference type="AlphaFoldDB" id="A0A369KEK8"/>
<comment type="catalytic activity">
    <reaction evidence="8">
        <text>N(4)-(alpha-D-Man-(1-&gt;2)-alpha-D-Man-(1-&gt;2)-alpha-D-Man-(1-&gt;3)-[alpha-D-Man-(1-&gt;3)-[alpha-D-Man-(1-&gt;2)-alpha-D-Man-(1-&gt;6)]-alpha-D-Man-(1-&gt;6)]-beta-D-Man-(1-&gt;4)-beta-D-GlcNAc-(1-&gt;4)-beta-D-GlcNAc)-L-asparaginyl-[protein] (N-glucan mannose isomer 8A1,2,3B1,3) + 3 H2O = N(4)-(alpha-D-Man-(1-&gt;3)-[alpha-D-Man-(1-&gt;3)-[alpha-D-Man-(1-&gt;6)]-alpha-D-Man-(1-&gt;6)]-beta-D-Man-(1-&gt;4)-beta-D-GlcNAc-(1-&gt;4)-beta-D-GlcNAc)-L-asparaginyl-[protein] (N-glucan mannose isomer 5A1,2) + 3 beta-D-mannose</text>
        <dbReference type="Rhea" id="RHEA:56028"/>
        <dbReference type="Rhea" id="RHEA-COMP:14358"/>
        <dbReference type="Rhea" id="RHEA-COMP:14367"/>
        <dbReference type="ChEBI" id="CHEBI:15377"/>
        <dbReference type="ChEBI" id="CHEBI:28563"/>
        <dbReference type="ChEBI" id="CHEBI:59087"/>
        <dbReference type="ChEBI" id="CHEBI:60628"/>
        <dbReference type="EC" id="3.2.1.113"/>
    </reaction>
</comment>
<evidence type="ECO:0000256" key="10">
    <source>
        <dbReference type="PIRSR" id="PIRSR601382-2"/>
    </source>
</evidence>
<keyword evidence="4 10" id="KW-0479">Metal-binding</keyword>
<feature type="transmembrane region" description="Helical" evidence="13">
    <location>
        <begin position="33"/>
        <end position="49"/>
    </location>
</feature>
<evidence type="ECO:0000313" key="15">
    <source>
        <dbReference type="Proteomes" id="UP000076154"/>
    </source>
</evidence>
<evidence type="ECO:0000256" key="9">
    <source>
        <dbReference type="ARBA" id="ARBA00048605"/>
    </source>
</evidence>
<protein>
    <recommendedName>
        <fullName evidence="12">alpha-1,2-Mannosidase</fullName>
        <ecNumber evidence="12">3.2.1.-</ecNumber>
    </recommendedName>
</protein>
<evidence type="ECO:0000256" key="3">
    <source>
        <dbReference type="ARBA" id="ARBA00007658"/>
    </source>
</evidence>